<feature type="region of interest" description="Disordered" evidence="1">
    <location>
        <begin position="141"/>
        <end position="170"/>
    </location>
</feature>
<dbReference type="VEuPathDB" id="FungiDB:AAP_03775"/>
<organism evidence="2 3">
    <name type="scientific">Ascosphaera apis ARSEF 7405</name>
    <dbReference type="NCBI Taxonomy" id="392613"/>
    <lineage>
        <taxon>Eukaryota</taxon>
        <taxon>Fungi</taxon>
        <taxon>Dikarya</taxon>
        <taxon>Ascomycota</taxon>
        <taxon>Pezizomycotina</taxon>
        <taxon>Eurotiomycetes</taxon>
        <taxon>Eurotiomycetidae</taxon>
        <taxon>Onygenales</taxon>
        <taxon>Ascosphaeraceae</taxon>
        <taxon>Ascosphaera</taxon>
    </lineage>
</organism>
<comment type="caution">
    <text evidence="2">The sequence shown here is derived from an EMBL/GenBank/DDBJ whole genome shotgun (WGS) entry which is preliminary data.</text>
</comment>
<gene>
    <name evidence="2" type="ORF">AAP_03775</name>
</gene>
<reference evidence="2 3" key="1">
    <citation type="journal article" date="2016" name="Genome Biol. Evol.">
        <title>Divergent and convergent evolution of fungal pathogenicity.</title>
        <authorList>
            <person name="Shang Y."/>
            <person name="Xiao G."/>
            <person name="Zheng P."/>
            <person name="Cen K."/>
            <person name="Zhan S."/>
            <person name="Wang C."/>
        </authorList>
    </citation>
    <scope>NUCLEOTIDE SEQUENCE [LARGE SCALE GENOMIC DNA]</scope>
    <source>
        <strain evidence="2 3">ARSEF 7405</strain>
    </source>
</reference>
<keyword evidence="3" id="KW-1185">Reference proteome</keyword>
<evidence type="ECO:0000313" key="2">
    <source>
        <dbReference type="EMBL" id="KZZ90680.1"/>
    </source>
</evidence>
<feature type="compositionally biased region" description="Low complexity" evidence="1">
    <location>
        <begin position="18"/>
        <end position="65"/>
    </location>
</feature>
<evidence type="ECO:0000256" key="1">
    <source>
        <dbReference type="SAM" id="MobiDB-lite"/>
    </source>
</evidence>
<protein>
    <submittedName>
        <fullName evidence="2">Uncharacterized protein</fullName>
    </submittedName>
</protein>
<feature type="region of interest" description="Disordered" evidence="1">
    <location>
        <begin position="382"/>
        <end position="408"/>
    </location>
</feature>
<dbReference type="AlphaFoldDB" id="A0A166NKX0"/>
<evidence type="ECO:0000313" key="3">
    <source>
        <dbReference type="Proteomes" id="UP000242877"/>
    </source>
</evidence>
<proteinExistence type="predicted"/>
<dbReference type="Proteomes" id="UP000242877">
    <property type="component" value="Unassembled WGS sequence"/>
</dbReference>
<accession>A0A166NKX0</accession>
<sequence length="408" mass="45913">MQNDAKYPRTTQRRKRGQQASPQHQNQQQQQPPHQVDQQQQSHQQPQHQQQPAYSAAAAAAANQPGSFEQPTSPAPRPIANPIVAHQFVANNPSAAATAAAFGYDSPASNGQAQAQFFYDPKLYTNETPSSTLTAPMGAEGYEEAHTQPEAQDEPAPAPASGPIRKRRRRMKKVQLADASDHEVLRVINNLDRRTRFSVLLHMRHEKSVADQLVRECLGAAFDPESAGHVQLIDRVRQNFRSFKHKTLQNLKKHVSDICEEHANDPNGITRVSDPVQLHEFFANTFSAENFLSVFSFVDGYLDVDNSSELGKYYMREIYANIATKMKLYNDTCAVNPREASAEWKEVLELWDMVPQERNFQNVTRREFAEVSTLGLSRGRRITEKQKSRTISDFPTWTTSGPPPPPTS</sequence>
<dbReference type="OrthoDB" id="5425043at2759"/>
<dbReference type="EMBL" id="AZGZ01000016">
    <property type="protein sequence ID" value="KZZ90680.1"/>
    <property type="molecule type" value="Genomic_DNA"/>
</dbReference>
<feature type="region of interest" description="Disordered" evidence="1">
    <location>
        <begin position="1"/>
        <end position="80"/>
    </location>
</feature>
<name>A0A166NKX0_9EURO</name>